<dbReference type="PANTHER" id="PTHR16062:SF19">
    <property type="entry name" value="PROTEIN POLYBROMO-1"/>
    <property type="match status" value="1"/>
</dbReference>
<dbReference type="Pfam" id="PF00439">
    <property type="entry name" value="Bromodomain"/>
    <property type="match status" value="4"/>
</dbReference>
<feature type="region of interest" description="Disordered" evidence="10">
    <location>
        <begin position="169"/>
        <end position="205"/>
    </location>
</feature>
<feature type="domain" description="Bromo" evidence="11">
    <location>
        <begin position="101"/>
        <end position="149"/>
    </location>
</feature>
<dbReference type="GO" id="GO:0003682">
    <property type="term" value="F:chromatin binding"/>
    <property type="evidence" value="ECO:0007669"/>
    <property type="project" value="InterPro"/>
</dbReference>
<dbReference type="Pfam" id="PF01426">
    <property type="entry name" value="BAH"/>
    <property type="match status" value="2"/>
</dbReference>
<dbReference type="SUPFAM" id="SSF47370">
    <property type="entry name" value="Bromodomain"/>
    <property type="match status" value="5"/>
</dbReference>
<dbReference type="Gene3D" id="2.30.30.490">
    <property type="match status" value="5"/>
</dbReference>
<evidence type="ECO:0000313" key="14">
    <source>
        <dbReference type="RefSeq" id="XP_026681367.1"/>
    </source>
</evidence>
<feature type="compositionally biased region" description="Polar residues" evidence="10">
    <location>
        <begin position="799"/>
        <end position="810"/>
    </location>
</feature>
<dbReference type="InterPro" id="IPR037382">
    <property type="entry name" value="Rsc/polybromo"/>
</dbReference>
<keyword evidence="7" id="KW-0539">Nucleus</keyword>
<reference evidence="14" key="1">
    <citation type="submission" date="2025-08" db="UniProtKB">
        <authorList>
            <consortium name="RefSeq"/>
        </authorList>
    </citation>
    <scope>IDENTIFICATION</scope>
</reference>
<keyword evidence="9" id="KW-0175">Coiled coil</keyword>
<accession>A0A3Q0IYP6</accession>
<protein>
    <submittedName>
        <fullName evidence="14">Protein polybromo-1-like</fullName>
    </submittedName>
</protein>
<evidence type="ECO:0000256" key="1">
    <source>
        <dbReference type="ARBA" id="ARBA00004123"/>
    </source>
</evidence>
<dbReference type="InterPro" id="IPR001487">
    <property type="entry name" value="Bromodomain"/>
</dbReference>
<keyword evidence="6" id="KW-0804">Transcription</keyword>
<sequence length="1153" mass="131519">MLVASFSLPFSFSVPSLTGGNLSEPFLKLPAKRYNPDYYRIIKNPRSLLTIGKTLKSGHYSTLNELTGELNLMFENAKKFNPADSRLYRDAVKLQKLMQRKVQENPRSLLTIGKTLKSGHYSTLNELTGELNLMFENAKKFNPADSRLYRDAVKLQKLMQRKVQEVLDREGRNQYDEESDSDEEQEGARVVRARQKVASTSKSPRALTRGKYLDNKPLKRRLYTLCKCLMDYRDQDGRQPMLMFMELPSAKIYPEYYKVIKQPIDMCQIESNIQNEKYRSQDEILSDFQPVIKQPIDMCQIESNIQNEKYRSQDEILSDFQPVYTGVIKQPIDMCQIESNIQNEKYRSQDEILSDFRLMFGNCREFNEPGSLIYEDAVNLEKVLLERVAELGPLPSEYEVFKSDVHLTIPLKQIQGRCAVVNVKDYFKFRPEGFDAKDVYVCESRYSSKSRSFKKIAKYYPPGHRWATIVFNYKLIEREVPLEPNRVVSVFSERVEKHKQELTELEEREKFAEKVKPNVLLPHAPPHSEPGCMYYEQFNSPTGMVIKTGDCVYVCTDPNNVNAKPLIAQIDRIWTDKASTGFGLTRHQLSLAGKATNPTTNIIGKCTVLEYSEYISCRPTEIPESEVYIVESMYDDVTKVIRDLPPVGLKKYSHTPAVYQDEIYFFRRLLNPPKVGPTGLIVETPQHTGGVSHATPTPHTPHHHPPIQSLATPGGHSTPVRANPQHMGDFGMGGVKEEKLGNLGMGASGNSAAASSVYPHTFDSNSNSNSSQMLQSKMEITSDLMCEDSMDGPPPSVCSVESTPGVSTPVNTPVASKKVSRYNLCYNWGMVYRIGDFIYSESKDKGQEPYIVSIERLWTNNEGQPMMYGNQYFRPDETFHVATHFIYSESKDKGQEPYIVSIERLWTNNEGQPMMYGNQYFRPDETFHVATRKFLEKDEEGRCFSDSMAELPEHDELPNGTKVRAISLDLIKRRLDSGQYRRLDMFQDDLFACMDRARTLSRTEKHIIILISYSDPIIFAVSGANSNLMPQQRNTPSPSQQNGAQQQQQVPQVVVVPKPLEPLFITVPPRPQRLLHSDAYIRYIEGLSQDNRTVSRYESQLRATPTTLPPPEPSRLPSHWLGNGVGQHGSVLNALWRLRDFMFKDALAASKLI</sequence>
<dbReference type="GO" id="GO:0006338">
    <property type="term" value="P:chromatin remodeling"/>
    <property type="evidence" value="ECO:0007669"/>
    <property type="project" value="InterPro"/>
</dbReference>
<dbReference type="PaxDb" id="121845-A0A3Q0IYP6"/>
<evidence type="ECO:0000256" key="2">
    <source>
        <dbReference type="ARBA" id="ARBA00022737"/>
    </source>
</evidence>
<dbReference type="Proteomes" id="UP000079169">
    <property type="component" value="Unplaced"/>
</dbReference>
<keyword evidence="13" id="KW-1185">Reference proteome</keyword>
<evidence type="ECO:0000313" key="13">
    <source>
        <dbReference type="Proteomes" id="UP000079169"/>
    </source>
</evidence>
<feature type="compositionally biased region" description="Acidic residues" evidence="10">
    <location>
        <begin position="176"/>
        <end position="185"/>
    </location>
</feature>
<organism evidence="13 14">
    <name type="scientific">Diaphorina citri</name>
    <name type="common">Asian citrus psyllid</name>
    <dbReference type="NCBI Taxonomy" id="121845"/>
    <lineage>
        <taxon>Eukaryota</taxon>
        <taxon>Metazoa</taxon>
        <taxon>Ecdysozoa</taxon>
        <taxon>Arthropoda</taxon>
        <taxon>Hexapoda</taxon>
        <taxon>Insecta</taxon>
        <taxon>Pterygota</taxon>
        <taxon>Neoptera</taxon>
        <taxon>Paraneoptera</taxon>
        <taxon>Hemiptera</taxon>
        <taxon>Sternorrhyncha</taxon>
        <taxon>Psylloidea</taxon>
        <taxon>Psyllidae</taxon>
        <taxon>Diaphorininae</taxon>
        <taxon>Diaphorina</taxon>
    </lineage>
</organism>
<dbReference type="GO" id="GO:0006368">
    <property type="term" value="P:transcription elongation by RNA polymerase II"/>
    <property type="evidence" value="ECO:0007669"/>
    <property type="project" value="TreeGrafter"/>
</dbReference>
<evidence type="ECO:0000256" key="10">
    <source>
        <dbReference type="SAM" id="MobiDB-lite"/>
    </source>
</evidence>
<dbReference type="PROSITE" id="PS51038">
    <property type="entry name" value="BAH"/>
    <property type="match status" value="3"/>
</dbReference>
<dbReference type="PANTHER" id="PTHR16062">
    <property type="entry name" value="SWI/SNF-RELATED"/>
    <property type="match status" value="1"/>
</dbReference>
<dbReference type="PRINTS" id="PR00503">
    <property type="entry name" value="BROMODOMAIN"/>
</dbReference>
<evidence type="ECO:0000256" key="4">
    <source>
        <dbReference type="ARBA" id="ARBA00023015"/>
    </source>
</evidence>
<evidence type="ECO:0000259" key="11">
    <source>
        <dbReference type="PROSITE" id="PS50014"/>
    </source>
</evidence>
<feature type="region of interest" description="Disordered" evidence="10">
    <location>
        <begin position="686"/>
        <end position="705"/>
    </location>
</feature>
<comment type="subcellular location">
    <subcellularLocation>
        <location evidence="1">Nucleus</location>
    </subcellularLocation>
</comment>
<name>A0A3Q0IYP6_DIACI</name>
<dbReference type="KEGG" id="dci:103511965"/>
<feature type="domain" description="BAH" evidence="12">
    <location>
        <begin position="308"/>
        <end position="457"/>
    </location>
</feature>
<dbReference type="InterPro" id="IPR036427">
    <property type="entry name" value="Bromodomain-like_sf"/>
</dbReference>
<keyword evidence="4" id="KW-0805">Transcription regulation</keyword>
<keyword evidence="3" id="KW-0156">Chromatin regulator</keyword>
<feature type="compositionally biased region" description="Polar residues" evidence="10">
    <location>
        <begin position="1029"/>
        <end position="1044"/>
    </location>
</feature>
<dbReference type="STRING" id="121845.A0A3Q0IYP6"/>
<evidence type="ECO:0000256" key="7">
    <source>
        <dbReference type="ARBA" id="ARBA00023242"/>
    </source>
</evidence>
<proteinExistence type="predicted"/>
<evidence type="ECO:0000256" key="6">
    <source>
        <dbReference type="ARBA" id="ARBA00023163"/>
    </source>
</evidence>
<feature type="domain" description="Bromo" evidence="11">
    <location>
        <begin position="236"/>
        <end position="374"/>
    </location>
</feature>
<feature type="region of interest" description="Disordered" evidence="10">
    <location>
        <begin position="1029"/>
        <end position="1049"/>
    </location>
</feature>
<evidence type="ECO:0000259" key="12">
    <source>
        <dbReference type="PROSITE" id="PS51038"/>
    </source>
</evidence>
<dbReference type="Gene3D" id="1.20.920.10">
    <property type="entry name" value="Bromodomain-like"/>
    <property type="match status" value="4"/>
</dbReference>
<evidence type="ECO:0000256" key="8">
    <source>
        <dbReference type="PROSITE-ProRule" id="PRU00035"/>
    </source>
</evidence>
<feature type="domain" description="BAH" evidence="12">
    <location>
        <begin position="830"/>
        <end position="979"/>
    </location>
</feature>
<evidence type="ECO:0000256" key="9">
    <source>
        <dbReference type="SAM" id="Coils"/>
    </source>
</evidence>
<keyword evidence="5 8" id="KW-0103">Bromodomain</keyword>
<feature type="domain" description="BAH" evidence="12">
    <location>
        <begin position="544"/>
        <end position="681"/>
    </location>
</feature>
<dbReference type="AlphaFoldDB" id="A0A3Q0IYP6"/>
<dbReference type="GeneID" id="103511965"/>
<evidence type="ECO:0000256" key="3">
    <source>
        <dbReference type="ARBA" id="ARBA00022853"/>
    </source>
</evidence>
<dbReference type="SMART" id="SM00439">
    <property type="entry name" value="BAH"/>
    <property type="match status" value="2"/>
</dbReference>
<feature type="domain" description="Bromo" evidence="11">
    <location>
        <begin position="18"/>
        <end position="88"/>
    </location>
</feature>
<dbReference type="RefSeq" id="XP_026681367.1">
    <property type="nucleotide sequence ID" value="XM_026825566.1"/>
</dbReference>
<dbReference type="PROSITE" id="PS50014">
    <property type="entry name" value="BROMODOMAIN_2"/>
    <property type="match status" value="3"/>
</dbReference>
<gene>
    <name evidence="14" type="primary">LOC103511965</name>
</gene>
<dbReference type="InterPro" id="IPR043151">
    <property type="entry name" value="BAH_sf"/>
</dbReference>
<evidence type="ECO:0000256" key="5">
    <source>
        <dbReference type="ARBA" id="ARBA00023117"/>
    </source>
</evidence>
<dbReference type="SMART" id="SM00297">
    <property type="entry name" value="BROMO"/>
    <property type="match status" value="3"/>
</dbReference>
<dbReference type="GO" id="GO:0016586">
    <property type="term" value="C:RSC-type complex"/>
    <property type="evidence" value="ECO:0007669"/>
    <property type="project" value="InterPro"/>
</dbReference>
<dbReference type="InterPro" id="IPR001025">
    <property type="entry name" value="BAH_dom"/>
</dbReference>
<feature type="region of interest" description="Disordered" evidence="10">
    <location>
        <begin position="788"/>
        <end position="810"/>
    </location>
</feature>
<feature type="coiled-coil region" evidence="9">
    <location>
        <begin position="488"/>
        <end position="515"/>
    </location>
</feature>
<keyword evidence="2" id="KW-0677">Repeat</keyword>